<comment type="caution">
    <text evidence="2">The sequence shown here is derived from an EMBL/GenBank/DDBJ whole genome shotgun (WGS) entry which is preliminary data.</text>
</comment>
<evidence type="ECO:0000313" key="3">
    <source>
        <dbReference type="Proteomes" id="UP001500631"/>
    </source>
</evidence>
<reference evidence="3" key="1">
    <citation type="journal article" date="2019" name="Int. J. Syst. Evol. Microbiol.">
        <title>The Global Catalogue of Microorganisms (GCM) 10K type strain sequencing project: providing services to taxonomists for standard genome sequencing and annotation.</title>
        <authorList>
            <consortium name="The Broad Institute Genomics Platform"/>
            <consortium name="The Broad Institute Genome Sequencing Center for Infectious Disease"/>
            <person name="Wu L."/>
            <person name="Ma J."/>
        </authorList>
    </citation>
    <scope>NUCLEOTIDE SEQUENCE [LARGE SCALE GENOMIC DNA]</scope>
    <source>
        <strain evidence="3">JCM 18424</strain>
    </source>
</reference>
<organism evidence="2 3">
    <name type="scientific">Wohlfahrtiimonas larvae</name>
    <dbReference type="NCBI Taxonomy" id="1157986"/>
    <lineage>
        <taxon>Bacteria</taxon>
        <taxon>Pseudomonadati</taxon>
        <taxon>Pseudomonadota</taxon>
        <taxon>Gammaproteobacteria</taxon>
        <taxon>Cardiobacteriales</taxon>
        <taxon>Ignatzschineriaceae</taxon>
        <taxon>Wohlfahrtiimonas</taxon>
    </lineage>
</organism>
<evidence type="ECO:0000313" key="2">
    <source>
        <dbReference type="EMBL" id="GAA5100320.1"/>
    </source>
</evidence>
<dbReference type="Pfam" id="PF12986">
    <property type="entry name" value="DUF3870"/>
    <property type="match status" value="1"/>
</dbReference>
<dbReference type="Proteomes" id="UP001500631">
    <property type="component" value="Unassembled WGS sequence"/>
</dbReference>
<gene>
    <name evidence="2" type="ORF">GCM10023338_14900</name>
</gene>
<name>A0ABP9MTN3_9GAMM</name>
<dbReference type="InterPro" id="IPR024617">
    <property type="entry name" value="DUF3870"/>
</dbReference>
<dbReference type="EMBL" id="BAABKE010000004">
    <property type="protein sequence ID" value="GAA5100320.1"/>
    <property type="molecule type" value="Genomic_DNA"/>
</dbReference>
<accession>A0ABP9MTN3</accession>
<feature type="domain" description="DUF3870" evidence="1">
    <location>
        <begin position="9"/>
        <end position="100"/>
    </location>
</feature>
<evidence type="ECO:0000259" key="1">
    <source>
        <dbReference type="Pfam" id="PF12986"/>
    </source>
</evidence>
<dbReference type="RefSeq" id="WP_077925582.1">
    <property type="nucleotide sequence ID" value="NZ_BAABKE010000004.1"/>
</dbReference>
<protein>
    <submittedName>
        <fullName evidence="2">DUF3870 domain-containing protein</fullName>
    </submittedName>
</protein>
<proteinExistence type="predicted"/>
<keyword evidence="3" id="KW-1185">Reference proteome</keyword>
<sequence>MHFEDTTIYIVGDAKSPQNNPIMEVYKAFFVGIVVDRKTAIIVDVECSATLGLTNSFVKSLLIGKNVLSPDVIDCINTRYFGSSQKAFGVALKDAQKKYQQIMQSESK</sequence>